<dbReference type="NCBIfam" id="NF011345">
    <property type="entry name" value="PRK14762.1"/>
    <property type="match status" value="1"/>
</dbReference>
<feature type="transmembrane region" description="Helical" evidence="1">
    <location>
        <begin position="18"/>
        <end position="38"/>
    </location>
</feature>
<dbReference type="AlphaFoldDB" id="A0A8E6T0P7"/>
<accession>A0A8E6T0P7</accession>
<keyword evidence="1" id="KW-0472">Membrane</keyword>
<dbReference type="Pfam" id="PF25659">
    <property type="entry name" value="YohP"/>
    <property type="match status" value="1"/>
</dbReference>
<dbReference type="EMBL" id="CP074668">
    <property type="protein sequence ID" value="QVS92835.1"/>
    <property type="molecule type" value="Genomic_DNA"/>
</dbReference>
<sequence length="42" mass="4838">MLSYTLFVFTNKGQTMKILLWAILIIFLIGLLVVTGVFKMIF</sequence>
<gene>
    <name evidence="2" type="primary">yohP</name>
    <name evidence="2" type="ORF">B6F74_08015</name>
</gene>
<name>A0A8E6T0P7_SALEB</name>
<reference evidence="2" key="2">
    <citation type="submission" date="2021-05" db="EMBL/GenBank/DDBJ databases">
        <title>Whole genome PacBio Sequel sequence of Salmonella enterica subsp. enterica.</title>
        <authorList>
            <person name="Hoffmann M."/>
            <person name="Balkey M."/>
            <person name="Luo Y."/>
        </authorList>
    </citation>
    <scope>NUCLEOTIDE SEQUENCE</scope>
    <source>
        <strain evidence="2">CFSAN008708</strain>
    </source>
</reference>
<protein>
    <submittedName>
        <fullName evidence="2">Protein YohP</fullName>
    </submittedName>
</protein>
<evidence type="ECO:0000313" key="2">
    <source>
        <dbReference type="EMBL" id="QVS92835.1"/>
    </source>
</evidence>
<dbReference type="InterPro" id="IPR057715">
    <property type="entry name" value="YohP-like"/>
</dbReference>
<proteinExistence type="predicted"/>
<organism evidence="2">
    <name type="scientific">Salmonella paratyphi B</name>
    <name type="common">Salmonella enterica subsp. enterica serovar Paratyphi B</name>
    <dbReference type="NCBI Taxonomy" id="57045"/>
    <lineage>
        <taxon>Bacteria</taxon>
        <taxon>Pseudomonadati</taxon>
        <taxon>Pseudomonadota</taxon>
        <taxon>Gammaproteobacteria</taxon>
        <taxon>Enterobacterales</taxon>
        <taxon>Enterobacteriaceae</taxon>
        <taxon>Salmonella</taxon>
    </lineage>
</organism>
<reference evidence="2" key="1">
    <citation type="submission" date="2018-07" db="EMBL/GenBank/DDBJ databases">
        <authorList>
            <consortium name="GenomeTrakr network: Whole genome sequencing for foodborne pathogen traceback"/>
        </authorList>
    </citation>
    <scope>NUCLEOTIDE SEQUENCE</scope>
    <source>
        <strain evidence="2">CFSAN008708</strain>
    </source>
</reference>
<evidence type="ECO:0000256" key="1">
    <source>
        <dbReference type="SAM" id="Phobius"/>
    </source>
</evidence>
<keyword evidence="1" id="KW-0812">Transmembrane</keyword>
<keyword evidence="1" id="KW-1133">Transmembrane helix</keyword>